<evidence type="ECO:0000259" key="11">
    <source>
        <dbReference type="Pfam" id="PF02163"/>
    </source>
</evidence>
<dbReference type="PANTHER" id="PTHR31412:SF0">
    <property type="entry name" value="ZINC METALLOPROTEASE EGY1, CHLOROPLASTIC-RELATED"/>
    <property type="match status" value="1"/>
</dbReference>
<proteinExistence type="inferred from homology"/>
<reference evidence="12 13" key="1">
    <citation type="journal article" date="2016" name="Nat. Commun.">
        <title>Thousands of microbial genomes shed light on interconnected biogeochemical processes in an aquifer system.</title>
        <authorList>
            <person name="Anantharaman K."/>
            <person name="Brown C.T."/>
            <person name="Hug L.A."/>
            <person name="Sharon I."/>
            <person name="Castelle C.J."/>
            <person name="Probst A.J."/>
            <person name="Thomas B.C."/>
            <person name="Singh A."/>
            <person name="Wilkins M.J."/>
            <person name="Karaoz U."/>
            <person name="Brodie E.L."/>
            <person name="Williams K.H."/>
            <person name="Hubbard S.S."/>
            <person name="Banfield J.F."/>
        </authorList>
    </citation>
    <scope>NUCLEOTIDE SEQUENCE [LARGE SCALE GENOMIC DNA]</scope>
</reference>
<feature type="domain" description="Peptidase M50" evidence="11">
    <location>
        <begin position="65"/>
        <end position="224"/>
    </location>
</feature>
<feature type="transmembrane region" description="Helical" evidence="10">
    <location>
        <begin position="58"/>
        <end position="75"/>
    </location>
</feature>
<feature type="transmembrane region" description="Helical" evidence="10">
    <location>
        <begin position="277"/>
        <end position="295"/>
    </location>
</feature>
<comment type="cofactor">
    <cofactor evidence="1">
        <name>Zn(2+)</name>
        <dbReference type="ChEBI" id="CHEBI:29105"/>
    </cofactor>
</comment>
<evidence type="ECO:0000256" key="7">
    <source>
        <dbReference type="ARBA" id="ARBA00022946"/>
    </source>
</evidence>
<evidence type="ECO:0000256" key="10">
    <source>
        <dbReference type="SAM" id="Phobius"/>
    </source>
</evidence>
<dbReference type="CDD" id="cd06160">
    <property type="entry name" value="S2P-M50_like_2"/>
    <property type="match status" value="1"/>
</dbReference>
<keyword evidence="9 10" id="KW-0472">Membrane</keyword>
<comment type="caution">
    <text evidence="12">The sequence shown here is derived from an EMBL/GenBank/DDBJ whole genome shotgun (WGS) entry which is preliminary data.</text>
</comment>
<gene>
    <name evidence="12" type="ORF">A2042_06985</name>
</gene>
<feature type="transmembrane region" description="Helical" evidence="10">
    <location>
        <begin position="27"/>
        <end position="46"/>
    </location>
</feature>
<feature type="transmembrane region" description="Helical" evidence="10">
    <location>
        <begin position="160"/>
        <end position="177"/>
    </location>
</feature>
<evidence type="ECO:0000313" key="13">
    <source>
        <dbReference type="Proteomes" id="UP000178526"/>
    </source>
</evidence>
<dbReference type="InterPro" id="IPR008915">
    <property type="entry name" value="Peptidase_M50"/>
</dbReference>
<evidence type="ECO:0000256" key="5">
    <source>
        <dbReference type="ARBA" id="ARBA00022692"/>
    </source>
</evidence>
<evidence type="ECO:0000256" key="3">
    <source>
        <dbReference type="ARBA" id="ARBA00007931"/>
    </source>
</evidence>
<dbReference type="GO" id="GO:0006508">
    <property type="term" value="P:proteolysis"/>
    <property type="evidence" value="ECO:0007669"/>
    <property type="project" value="UniProtKB-KW"/>
</dbReference>
<evidence type="ECO:0000256" key="4">
    <source>
        <dbReference type="ARBA" id="ARBA00022670"/>
    </source>
</evidence>
<dbReference type="AlphaFoldDB" id="A0A1F7RKC5"/>
<keyword evidence="8 10" id="KW-1133">Transmembrane helix</keyword>
<accession>A0A1F7RKC5</accession>
<evidence type="ECO:0000256" key="1">
    <source>
        <dbReference type="ARBA" id="ARBA00001947"/>
    </source>
</evidence>
<comment type="subcellular location">
    <subcellularLocation>
        <location evidence="2">Membrane</location>
        <topology evidence="2">Multi-pass membrane protein</topology>
    </subcellularLocation>
</comment>
<feature type="transmembrane region" description="Helical" evidence="10">
    <location>
        <begin position="186"/>
        <end position="208"/>
    </location>
</feature>
<evidence type="ECO:0000256" key="2">
    <source>
        <dbReference type="ARBA" id="ARBA00004141"/>
    </source>
</evidence>
<sequence>MRLSELPGIRNIRDYIRRKNITQKKSFNLTLFVLTFISTLFMGSYFEGGDPIKNPLSIFLGLPYSFTLLAILGAHETGHYLVCRRYNIPATLPYFIPAPPPFILGTFGAVIKIKSRLPHRNALFDVGIAGPLAGLAVAIPACFLGLMFSPVQVVGVGEQGLKLGDSLLFSLISYLVIGHVPKNYDVVLNSVAFAGWFGLLVTAFNLLPVGQLDGGHIIYSILGKKAEILGKALLVVLLILGFFWPGWFFWSLLLIILGFRHPPPVYDFIPLDRKRKILGAFILLIFILTFIPVPIEVY</sequence>
<dbReference type="GO" id="GO:0008233">
    <property type="term" value="F:peptidase activity"/>
    <property type="evidence" value="ECO:0007669"/>
    <property type="project" value="UniProtKB-KW"/>
</dbReference>
<evidence type="ECO:0000256" key="6">
    <source>
        <dbReference type="ARBA" id="ARBA00022801"/>
    </source>
</evidence>
<dbReference type="InterPro" id="IPR044838">
    <property type="entry name" value="EGY1-like"/>
</dbReference>
<dbReference type="Pfam" id="PF02163">
    <property type="entry name" value="Peptidase_M50"/>
    <property type="match status" value="1"/>
</dbReference>
<keyword evidence="6" id="KW-0378">Hydrolase</keyword>
<dbReference type="Proteomes" id="UP000178526">
    <property type="component" value="Unassembled WGS sequence"/>
</dbReference>
<feature type="transmembrane region" description="Helical" evidence="10">
    <location>
        <begin position="122"/>
        <end position="148"/>
    </location>
</feature>
<feature type="transmembrane region" description="Helical" evidence="10">
    <location>
        <begin position="228"/>
        <end position="257"/>
    </location>
</feature>
<name>A0A1F7RKC5_9BACT</name>
<comment type="similarity">
    <text evidence="3">Belongs to the peptidase M50B family.</text>
</comment>
<dbReference type="GO" id="GO:0016020">
    <property type="term" value="C:membrane"/>
    <property type="evidence" value="ECO:0007669"/>
    <property type="project" value="UniProtKB-SubCell"/>
</dbReference>
<organism evidence="12 13">
    <name type="scientific">Candidatus Schekmanbacteria bacterium GWA2_38_11</name>
    <dbReference type="NCBI Taxonomy" id="1817876"/>
    <lineage>
        <taxon>Bacteria</taxon>
        <taxon>Candidatus Schekmaniibacteriota</taxon>
    </lineage>
</organism>
<keyword evidence="7" id="KW-0809">Transit peptide</keyword>
<keyword evidence="5 10" id="KW-0812">Transmembrane</keyword>
<dbReference type="EMBL" id="MGDB01000061">
    <property type="protein sequence ID" value="OGL41891.1"/>
    <property type="molecule type" value="Genomic_DNA"/>
</dbReference>
<keyword evidence="4" id="KW-0645">Protease</keyword>
<evidence type="ECO:0000256" key="8">
    <source>
        <dbReference type="ARBA" id="ARBA00022989"/>
    </source>
</evidence>
<protein>
    <recommendedName>
        <fullName evidence="11">Peptidase M50 domain-containing protein</fullName>
    </recommendedName>
</protein>
<evidence type="ECO:0000256" key="9">
    <source>
        <dbReference type="ARBA" id="ARBA00023136"/>
    </source>
</evidence>
<evidence type="ECO:0000313" key="12">
    <source>
        <dbReference type="EMBL" id="OGL41891.1"/>
    </source>
</evidence>
<dbReference type="PANTHER" id="PTHR31412">
    <property type="entry name" value="ZINC METALLOPROTEASE EGY1"/>
    <property type="match status" value="1"/>
</dbReference>